<organism evidence="3 4">
    <name type="scientific">Oculimacula yallundae</name>
    <dbReference type="NCBI Taxonomy" id="86028"/>
    <lineage>
        <taxon>Eukaryota</taxon>
        <taxon>Fungi</taxon>
        <taxon>Dikarya</taxon>
        <taxon>Ascomycota</taxon>
        <taxon>Pezizomycotina</taxon>
        <taxon>Leotiomycetes</taxon>
        <taxon>Helotiales</taxon>
        <taxon>Ploettnerulaceae</taxon>
        <taxon>Oculimacula</taxon>
    </lineage>
</organism>
<evidence type="ECO:0000313" key="3">
    <source>
        <dbReference type="EMBL" id="KAL2060595.1"/>
    </source>
</evidence>
<dbReference type="Pfam" id="PF13622">
    <property type="entry name" value="4HBT_3"/>
    <property type="match status" value="1"/>
</dbReference>
<keyword evidence="4" id="KW-1185">Reference proteome</keyword>
<sequence>MTEVLPTKRPLTTLSEAIKVSPVPGNKYLFTGTVPWDWCAAWAAHGGILLGLIHSAAISYSLLNNPKTSHHDVLNSHIQYLSPVAPNITVRLVVRSMKAGSQFAILQVELQTCVAPSAAKEVDPENLSWKTHTLGIVTVGNLSTATGLSLPTRKSISQSEMPDRLTECEAVVHHAYFSDIAPVILKFDSWLLKGYNKTTMNSDRFGLCTRDGWYARSDGEDWDLDYLGLLCDYVDGAPSNWSPHHADLKAGVRYPTLCLTLDIKKDPKGLKWVFMRAKALKIENGRFDTCIYVYDKEGDLLAFAKHLSLIVEGKLLSKHPEELGRVFKL</sequence>
<evidence type="ECO:0000313" key="4">
    <source>
        <dbReference type="Proteomes" id="UP001595075"/>
    </source>
</evidence>
<feature type="domain" description="Acyl-CoA thioesterase-like N-terminal HotDog" evidence="1">
    <location>
        <begin position="35"/>
        <end position="114"/>
    </location>
</feature>
<dbReference type="InterPro" id="IPR042171">
    <property type="entry name" value="Acyl-CoA_hotdog"/>
</dbReference>
<dbReference type="Proteomes" id="UP001595075">
    <property type="component" value="Unassembled WGS sequence"/>
</dbReference>
<reference evidence="3 4" key="1">
    <citation type="journal article" date="2024" name="Commun. Biol.">
        <title>Comparative genomic analysis of thermophilic fungi reveals convergent evolutionary adaptations and gene losses.</title>
        <authorList>
            <person name="Steindorff A.S."/>
            <person name="Aguilar-Pontes M.V."/>
            <person name="Robinson A.J."/>
            <person name="Andreopoulos B."/>
            <person name="LaButti K."/>
            <person name="Kuo A."/>
            <person name="Mondo S."/>
            <person name="Riley R."/>
            <person name="Otillar R."/>
            <person name="Haridas S."/>
            <person name="Lipzen A."/>
            <person name="Grimwood J."/>
            <person name="Schmutz J."/>
            <person name="Clum A."/>
            <person name="Reid I.D."/>
            <person name="Moisan M.C."/>
            <person name="Butler G."/>
            <person name="Nguyen T.T.M."/>
            <person name="Dewar K."/>
            <person name="Conant G."/>
            <person name="Drula E."/>
            <person name="Henrissat B."/>
            <person name="Hansel C."/>
            <person name="Singer S."/>
            <person name="Hutchinson M.I."/>
            <person name="de Vries R.P."/>
            <person name="Natvig D.O."/>
            <person name="Powell A.J."/>
            <person name="Tsang A."/>
            <person name="Grigoriev I.V."/>
        </authorList>
    </citation>
    <scope>NUCLEOTIDE SEQUENCE [LARGE SCALE GENOMIC DNA]</scope>
    <source>
        <strain evidence="3 4">CBS 494.80</strain>
    </source>
</reference>
<dbReference type="PANTHER" id="PTHR38110:SF4">
    <property type="entry name" value="THIOESTERASE-LIKE SUPERFAMILY-DOMAIN-CONTAINING PROTEIN"/>
    <property type="match status" value="1"/>
</dbReference>
<dbReference type="Pfam" id="PF20789">
    <property type="entry name" value="4HBT_3C"/>
    <property type="match status" value="1"/>
</dbReference>
<protein>
    <recommendedName>
        <fullName evidence="5">Thioesterase-like superfamily-domain-containing protein</fullName>
    </recommendedName>
</protein>
<feature type="domain" description="Acyl-CoA thioesterase-like C-terminal" evidence="2">
    <location>
        <begin position="213"/>
        <end position="310"/>
    </location>
</feature>
<dbReference type="InterPro" id="IPR052389">
    <property type="entry name" value="Sec_Metab_Biosynth-Assoc"/>
</dbReference>
<comment type="caution">
    <text evidence="3">The sequence shown here is derived from an EMBL/GenBank/DDBJ whole genome shotgun (WGS) entry which is preliminary data.</text>
</comment>
<dbReference type="Gene3D" id="2.40.160.210">
    <property type="entry name" value="Acyl-CoA thioesterase, double hotdog domain"/>
    <property type="match status" value="1"/>
</dbReference>
<gene>
    <name evidence="3" type="ORF">VTL71DRAFT_9236</name>
</gene>
<evidence type="ECO:0000259" key="2">
    <source>
        <dbReference type="Pfam" id="PF20789"/>
    </source>
</evidence>
<dbReference type="InterPro" id="IPR029069">
    <property type="entry name" value="HotDog_dom_sf"/>
</dbReference>
<dbReference type="EMBL" id="JAZHXI010000021">
    <property type="protein sequence ID" value="KAL2060595.1"/>
    <property type="molecule type" value="Genomic_DNA"/>
</dbReference>
<dbReference type="InterPro" id="IPR049449">
    <property type="entry name" value="TesB_ACOT8-like_N"/>
</dbReference>
<evidence type="ECO:0008006" key="5">
    <source>
        <dbReference type="Google" id="ProtNLM"/>
    </source>
</evidence>
<name>A0ABR4BSH8_9HELO</name>
<dbReference type="PANTHER" id="PTHR38110">
    <property type="entry name" value="CHROMOSOME 23, WHOLE GENOME SHOTGUN SEQUENCE"/>
    <property type="match status" value="1"/>
</dbReference>
<dbReference type="SUPFAM" id="SSF54637">
    <property type="entry name" value="Thioesterase/thiol ester dehydrase-isomerase"/>
    <property type="match status" value="2"/>
</dbReference>
<dbReference type="InterPro" id="IPR049450">
    <property type="entry name" value="ACOT8-like_C"/>
</dbReference>
<evidence type="ECO:0000259" key="1">
    <source>
        <dbReference type="Pfam" id="PF13622"/>
    </source>
</evidence>
<dbReference type="CDD" id="cd03440">
    <property type="entry name" value="hot_dog"/>
    <property type="match status" value="1"/>
</dbReference>
<proteinExistence type="predicted"/>
<accession>A0ABR4BSH8</accession>